<feature type="signal peptide" evidence="1">
    <location>
        <begin position="1"/>
        <end position="22"/>
    </location>
</feature>
<evidence type="ECO:0000313" key="2">
    <source>
        <dbReference type="EMBL" id="VXA57664.1"/>
    </source>
</evidence>
<dbReference type="RefSeq" id="WP_159724166.1">
    <property type="nucleotide sequence ID" value="NZ_LR732744.1"/>
</dbReference>
<dbReference type="EMBL" id="CABWKZ010000045">
    <property type="protein sequence ID" value="VXA57664.1"/>
    <property type="molecule type" value="Genomic_DNA"/>
</dbReference>
<evidence type="ECO:0000313" key="3">
    <source>
        <dbReference type="Proteomes" id="UP000430404"/>
    </source>
</evidence>
<evidence type="ECO:0008006" key="4">
    <source>
        <dbReference type="Google" id="ProtNLM"/>
    </source>
</evidence>
<keyword evidence="1" id="KW-0732">Signal</keyword>
<sequence length="169" mass="18248">MKKEPHTILSLCFISLALTGCAGSPVGNLIGNVEDPKTKALLKSMIGHPLNELVAQIGAPQSSVQDMLATEKTYMHTWTTQKYARDKFVKTGTEYVGTGMVGMTQGGNGVAAAPIYQDQYRDVGYKTPTYYTCLINVYTNANGIIVKEGGLKSKTNAIGGFCDKFLNLK</sequence>
<dbReference type="Proteomes" id="UP000430404">
    <property type="component" value="Unassembled WGS sequence"/>
</dbReference>
<accession>A0A653KC83</accession>
<dbReference type="AlphaFoldDB" id="A0A653KC83"/>
<proteinExistence type="predicted"/>
<name>A0A653KC83_9GAMM</name>
<reference evidence="2 3" key="1">
    <citation type="submission" date="2019-10" db="EMBL/GenBank/DDBJ databases">
        <authorList>
            <person name="Karimi E."/>
        </authorList>
    </citation>
    <scope>NUCLEOTIDE SEQUENCE [LARGE SCALE GENOMIC DNA]</scope>
    <source>
        <strain evidence="2">Acinetobacter sp. 8BE</strain>
    </source>
</reference>
<feature type="chain" id="PRO_5025032673" description="Lipoprotein" evidence="1">
    <location>
        <begin position="23"/>
        <end position="169"/>
    </location>
</feature>
<protein>
    <recommendedName>
        <fullName evidence="4">Lipoprotein</fullName>
    </recommendedName>
</protein>
<gene>
    <name evidence="2" type="ORF">ACI8B_50150</name>
</gene>
<evidence type="ECO:0000256" key="1">
    <source>
        <dbReference type="SAM" id="SignalP"/>
    </source>
</evidence>
<dbReference type="PROSITE" id="PS51257">
    <property type="entry name" value="PROKAR_LIPOPROTEIN"/>
    <property type="match status" value="1"/>
</dbReference>
<organism evidence="2 3">
    <name type="scientific">Acinetobacter proteolyticus</name>
    <dbReference type="NCBI Taxonomy" id="1776741"/>
    <lineage>
        <taxon>Bacteria</taxon>
        <taxon>Pseudomonadati</taxon>
        <taxon>Pseudomonadota</taxon>
        <taxon>Gammaproteobacteria</taxon>
        <taxon>Moraxellales</taxon>
        <taxon>Moraxellaceae</taxon>
        <taxon>Acinetobacter</taxon>
    </lineage>
</organism>